<comment type="caution">
    <text evidence="2">The sequence shown here is derived from an EMBL/GenBank/DDBJ whole genome shotgun (WGS) entry which is preliminary data.</text>
</comment>
<gene>
    <name evidence="2" type="ORF">GCM10009825_10870</name>
</gene>
<evidence type="ECO:0000313" key="3">
    <source>
        <dbReference type="Proteomes" id="UP001500102"/>
    </source>
</evidence>
<accession>A0ABN2YNL3</accession>
<feature type="chain" id="PRO_5046804689" evidence="1">
    <location>
        <begin position="24"/>
        <end position="153"/>
    </location>
</feature>
<keyword evidence="1" id="KW-0732">Signal</keyword>
<dbReference type="EMBL" id="BAAAQB010000012">
    <property type="protein sequence ID" value="GAA2130116.1"/>
    <property type="molecule type" value="Genomic_DNA"/>
</dbReference>
<protein>
    <submittedName>
        <fullName evidence="2">Uncharacterized protein</fullName>
    </submittedName>
</protein>
<feature type="signal peptide" evidence="1">
    <location>
        <begin position="1"/>
        <end position="23"/>
    </location>
</feature>
<sequence>MKKWAIPAVLAAALFVGAGPAGAVPSGPPQPADPATFTLDNCGFPVTAQLTGKFKNIATPAGTVISTSPGLKITLTANGKTLNYVITGTSRYTFLSDSVEVVSTGRNLLLLPSPDGLYLTTGNVNYALNLDNSELRRFSGPGTAANVCPLLAP</sequence>
<dbReference type="Proteomes" id="UP001500102">
    <property type="component" value="Unassembled WGS sequence"/>
</dbReference>
<evidence type="ECO:0000256" key="1">
    <source>
        <dbReference type="SAM" id="SignalP"/>
    </source>
</evidence>
<dbReference type="RefSeq" id="WP_344362967.1">
    <property type="nucleotide sequence ID" value="NZ_BAAAQB010000012.1"/>
</dbReference>
<keyword evidence="3" id="KW-1185">Reference proteome</keyword>
<reference evidence="2 3" key="1">
    <citation type="journal article" date="2019" name="Int. J. Syst. Evol. Microbiol.">
        <title>The Global Catalogue of Microorganisms (GCM) 10K type strain sequencing project: providing services to taxonomists for standard genome sequencing and annotation.</title>
        <authorList>
            <consortium name="The Broad Institute Genomics Platform"/>
            <consortium name="The Broad Institute Genome Sequencing Center for Infectious Disease"/>
            <person name="Wu L."/>
            <person name="Ma J."/>
        </authorList>
    </citation>
    <scope>NUCLEOTIDE SEQUENCE [LARGE SCALE GENOMIC DNA]</scope>
    <source>
        <strain evidence="2 3">JCM 15921</strain>
    </source>
</reference>
<organism evidence="2 3">
    <name type="scientific">Arthrobacter humicola</name>
    <dbReference type="NCBI Taxonomy" id="409291"/>
    <lineage>
        <taxon>Bacteria</taxon>
        <taxon>Bacillati</taxon>
        <taxon>Actinomycetota</taxon>
        <taxon>Actinomycetes</taxon>
        <taxon>Micrococcales</taxon>
        <taxon>Micrococcaceae</taxon>
        <taxon>Arthrobacter</taxon>
    </lineage>
</organism>
<name>A0ABN2YNL3_9MICC</name>
<proteinExistence type="predicted"/>
<evidence type="ECO:0000313" key="2">
    <source>
        <dbReference type="EMBL" id="GAA2130116.1"/>
    </source>
</evidence>